<evidence type="ECO:0000256" key="11">
    <source>
        <dbReference type="ARBA" id="ARBA00023212"/>
    </source>
</evidence>
<feature type="region of interest" description="Disordered" evidence="14">
    <location>
        <begin position="1567"/>
        <end position="1617"/>
    </location>
</feature>
<dbReference type="Gene3D" id="1.20.140.100">
    <property type="entry name" value="Dynein heavy chain, N-terminal domain 2"/>
    <property type="match status" value="1"/>
</dbReference>
<dbReference type="GO" id="GO:0005524">
    <property type="term" value="F:ATP binding"/>
    <property type="evidence" value="ECO:0007669"/>
    <property type="project" value="UniProtKB-KW"/>
</dbReference>
<proteinExistence type="inferred from homology"/>
<feature type="domain" description="Dynein heavy chain AAA 5 extension" evidence="20">
    <location>
        <begin position="2842"/>
        <end position="2938"/>
    </location>
</feature>
<dbReference type="Pfam" id="PF17852">
    <property type="entry name" value="Dynein_AAA_lid"/>
    <property type="match status" value="1"/>
</dbReference>
<keyword evidence="22" id="KW-1185">Reference proteome</keyword>
<dbReference type="GO" id="GO:0005874">
    <property type="term" value="C:microtubule"/>
    <property type="evidence" value="ECO:0007669"/>
    <property type="project" value="UniProtKB-KW"/>
</dbReference>
<dbReference type="Gene3D" id="1.10.472.130">
    <property type="match status" value="1"/>
</dbReference>
<dbReference type="PANTHER" id="PTHR46961">
    <property type="entry name" value="DYNEIN HEAVY CHAIN 1, AXONEMAL-LIKE PROTEIN"/>
    <property type="match status" value="1"/>
</dbReference>
<evidence type="ECO:0000256" key="14">
    <source>
        <dbReference type="SAM" id="MobiDB-lite"/>
    </source>
</evidence>
<dbReference type="InterPro" id="IPR013594">
    <property type="entry name" value="Dynein_heavy_tail"/>
</dbReference>
<dbReference type="Gene3D" id="1.10.8.710">
    <property type="match status" value="1"/>
</dbReference>
<dbReference type="InterPro" id="IPR011704">
    <property type="entry name" value="ATPase_dyneun-rel_AAA"/>
</dbReference>
<keyword evidence="11" id="KW-0206">Cytoskeleton</keyword>
<evidence type="ECO:0000259" key="18">
    <source>
        <dbReference type="Pfam" id="PF12774"/>
    </source>
</evidence>
<feature type="compositionally biased region" description="Polar residues" evidence="14">
    <location>
        <begin position="1567"/>
        <end position="1584"/>
    </location>
</feature>
<evidence type="ECO:0000256" key="4">
    <source>
        <dbReference type="ARBA" id="ARBA00022701"/>
    </source>
</evidence>
<dbReference type="Pfam" id="PF12775">
    <property type="entry name" value="AAA_7"/>
    <property type="match status" value="1"/>
</dbReference>
<dbReference type="InterPro" id="IPR035699">
    <property type="entry name" value="AAA_6"/>
</dbReference>
<feature type="coiled-coil region" evidence="13">
    <location>
        <begin position="3433"/>
        <end position="3460"/>
    </location>
</feature>
<dbReference type="FunFam" id="1.10.287.2620:FF:000002">
    <property type="entry name" value="Dynein heavy chain 2, axonemal"/>
    <property type="match status" value="1"/>
</dbReference>
<dbReference type="Gene3D" id="1.20.58.1120">
    <property type="match status" value="1"/>
</dbReference>
<keyword evidence="6" id="KW-0067">ATP-binding</keyword>
<evidence type="ECO:0000259" key="15">
    <source>
        <dbReference type="Pfam" id="PF07728"/>
    </source>
</evidence>
<dbReference type="InterPro" id="IPR043157">
    <property type="entry name" value="Dynein_AAA1S"/>
</dbReference>
<keyword evidence="12" id="KW-0966">Cell projection</keyword>
<feature type="compositionally biased region" description="Low complexity" evidence="14">
    <location>
        <begin position="1109"/>
        <end position="1120"/>
    </location>
</feature>
<feature type="compositionally biased region" description="Low complexity" evidence="14">
    <location>
        <begin position="1604"/>
        <end position="1617"/>
    </location>
</feature>
<dbReference type="InterPro" id="IPR042222">
    <property type="entry name" value="Dynein_2_N"/>
</dbReference>
<feature type="region of interest" description="Disordered" evidence="14">
    <location>
        <begin position="2053"/>
        <end position="2086"/>
    </location>
</feature>
<dbReference type="Pfam" id="PF08393">
    <property type="entry name" value="DHC_N2"/>
    <property type="match status" value="1"/>
</dbReference>
<evidence type="ECO:0000259" key="17">
    <source>
        <dbReference type="Pfam" id="PF08393"/>
    </source>
</evidence>
<dbReference type="GO" id="GO:0030286">
    <property type="term" value="C:dynein complex"/>
    <property type="evidence" value="ECO:0007669"/>
    <property type="project" value="UniProtKB-KW"/>
</dbReference>
<evidence type="ECO:0000256" key="1">
    <source>
        <dbReference type="ARBA" id="ARBA00004430"/>
    </source>
</evidence>
<keyword evidence="5" id="KW-0547">Nucleotide-binding</keyword>
<keyword evidence="21" id="KW-0282">Flagellum</keyword>
<dbReference type="SUPFAM" id="SSF52540">
    <property type="entry name" value="P-loop containing nucleoside triphosphate hydrolases"/>
    <property type="match status" value="2"/>
</dbReference>
<evidence type="ECO:0000256" key="2">
    <source>
        <dbReference type="ARBA" id="ARBA00008887"/>
    </source>
</evidence>
<feature type="region of interest" description="Disordered" evidence="14">
    <location>
        <begin position="1103"/>
        <end position="1122"/>
    </location>
</feature>
<dbReference type="Gene3D" id="1.20.920.20">
    <property type="match status" value="1"/>
</dbReference>
<evidence type="ECO:0000313" key="22">
    <source>
        <dbReference type="Proteomes" id="UP000762676"/>
    </source>
</evidence>
<keyword evidence="8 13" id="KW-0175">Coiled coil</keyword>
<name>A0AAV4K1L5_9GAST</name>
<evidence type="ECO:0000256" key="8">
    <source>
        <dbReference type="ARBA" id="ARBA00023054"/>
    </source>
</evidence>
<dbReference type="InterPro" id="IPR024317">
    <property type="entry name" value="Dynein_heavy_chain_D4_dom"/>
</dbReference>
<dbReference type="Gene3D" id="3.20.180.20">
    <property type="entry name" value="Dynein heavy chain, N-terminal domain 2"/>
    <property type="match status" value="1"/>
</dbReference>
<feature type="domain" description="Dynein heavy chain tail" evidence="16">
    <location>
        <begin position="447"/>
        <end position="817"/>
    </location>
</feature>
<dbReference type="Pfam" id="PF12774">
    <property type="entry name" value="AAA_6"/>
    <property type="match status" value="1"/>
</dbReference>
<dbReference type="Pfam" id="PF12780">
    <property type="entry name" value="AAA_8"/>
    <property type="match status" value="1"/>
</dbReference>
<evidence type="ECO:0000256" key="5">
    <source>
        <dbReference type="ARBA" id="ARBA00022741"/>
    </source>
</evidence>
<evidence type="ECO:0000256" key="6">
    <source>
        <dbReference type="ARBA" id="ARBA00022840"/>
    </source>
</evidence>
<feature type="compositionally biased region" description="Gly residues" evidence="14">
    <location>
        <begin position="2055"/>
        <end position="2065"/>
    </location>
</feature>
<dbReference type="InterPro" id="IPR013602">
    <property type="entry name" value="Dynein_heavy_linker"/>
</dbReference>
<organism evidence="21 22">
    <name type="scientific">Elysia marginata</name>
    <dbReference type="NCBI Taxonomy" id="1093978"/>
    <lineage>
        <taxon>Eukaryota</taxon>
        <taxon>Metazoa</taxon>
        <taxon>Spiralia</taxon>
        <taxon>Lophotrochozoa</taxon>
        <taxon>Mollusca</taxon>
        <taxon>Gastropoda</taxon>
        <taxon>Heterobranchia</taxon>
        <taxon>Euthyneura</taxon>
        <taxon>Panpulmonata</taxon>
        <taxon>Sacoglossa</taxon>
        <taxon>Placobranchoidea</taxon>
        <taxon>Plakobranchidae</taxon>
        <taxon>Elysia</taxon>
    </lineage>
</organism>
<evidence type="ECO:0000256" key="7">
    <source>
        <dbReference type="ARBA" id="ARBA00023017"/>
    </source>
</evidence>
<feature type="domain" description="ATPase dynein-related AAA" evidence="15">
    <location>
        <begin position="2615"/>
        <end position="2748"/>
    </location>
</feature>
<dbReference type="Gene3D" id="3.40.50.300">
    <property type="entry name" value="P-loop containing nucleotide triphosphate hydrolases"/>
    <property type="match status" value="4"/>
</dbReference>
<dbReference type="InterPro" id="IPR041466">
    <property type="entry name" value="Dynein_AAA5_ext"/>
</dbReference>
<evidence type="ECO:0000256" key="3">
    <source>
        <dbReference type="ARBA" id="ARBA00022490"/>
    </source>
</evidence>
<protein>
    <submittedName>
        <fullName evidence="21">Dynein beta chain, flagellar outer arm</fullName>
    </submittedName>
</protein>
<feature type="region of interest" description="Disordered" evidence="14">
    <location>
        <begin position="1809"/>
        <end position="1902"/>
    </location>
</feature>
<dbReference type="InterPro" id="IPR027417">
    <property type="entry name" value="P-loop_NTPase"/>
</dbReference>
<feature type="compositionally biased region" description="Polar residues" evidence="14">
    <location>
        <begin position="1591"/>
        <end position="1603"/>
    </location>
</feature>
<dbReference type="GO" id="GO:0045505">
    <property type="term" value="F:dynein intermediate chain binding"/>
    <property type="evidence" value="ECO:0007669"/>
    <property type="project" value="InterPro"/>
</dbReference>
<feature type="compositionally biased region" description="Polar residues" evidence="14">
    <location>
        <begin position="1972"/>
        <end position="1983"/>
    </location>
</feature>
<evidence type="ECO:0000256" key="10">
    <source>
        <dbReference type="ARBA" id="ARBA00023175"/>
    </source>
</evidence>
<evidence type="ECO:0000313" key="21">
    <source>
        <dbReference type="EMBL" id="GFS27875.1"/>
    </source>
</evidence>
<feature type="domain" description="Dynein heavy chain tail" evidence="16">
    <location>
        <begin position="185"/>
        <end position="391"/>
    </location>
</feature>
<dbReference type="InterPro" id="IPR042228">
    <property type="entry name" value="Dynein_linker_3"/>
</dbReference>
<dbReference type="Pfam" id="PF07728">
    <property type="entry name" value="AAA_5"/>
    <property type="match status" value="1"/>
</dbReference>
<feature type="compositionally biased region" description="Basic residues" evidence="14">
    <location>
        <begin position="1809"/>
        <end position="1819"/>
    </location>
</feature>
<evidence type="ECO:0000259" key="16">
    <source>
        <dbReference type="Pfam" id="PF08385"/>
    </source>
</evidence>
<dbReference type="InterPro" id="IPR026983">
    <property type="entry name" value="DHC"/>
</dbReference>
<evidence type="ECO:0000256" key="12">
    <source>
        <dbReference type="ARBA" id="ARBA00023273"/>
    </source>
</evidence>
<comment type="subcellular location">
    <subcellularLocation>
        <location evidence="1">Cytoplasm</location>
        <location evidence="1">Cytoskeleton</location>
        <location evidence="1">Cilium axoneme</location>
    </subcellularLocation>
</comment>
<gene>
    <name evidence="21" type="ORF">ElyMa_005313000</name>
</gene>
<comment type="caution">
    <text evidence="21">The sequence shown here is derived from an EMBL/GenBank/DDBJ whole genome shotgun (WGS) entry which is preliminary data.</text>
</comment>
<dbReference type="EMBL" id="BMAT01010573">
    <property type="protein sequence ID" value="GFS27875.1"/>
    <property type="molecule type" value="Genomic_DNA"/>
</dbReference>
<dbReference type="PANTHER" id="PTHR46961:SF21">
    <property type="entry name" value="LOW QUALITY PROTEIN: DYNEIN BETA CHAIN, FLAGELLAR OUTER ARM-LIKE"/>
    <property type="match status" value="1"/>
</dbReference>
<evidence type="ECO:0000259" key="19">
    <source>
        <dbReference type="Pfam" id="PF12780"/>
    </source>
</evidence>
<dbReference type="Gene3D" id="1.10.287.2620">
    <property type="match status" value="1"/>
</dbReference>
<feature type="domain" description="Dynein heavy chain hydrolytic ATP-binding dynein motor region" evidence="18">
    <location>
        <begin position="2163"/>
        <end position="2428"/>
    </location>
</feature>
<dbReference type="Pfam" id="PF08385">
    <property type="entry name" value="DHC_N1"/>
    <property type="match status" value="2"/>
</dbReference>
<feature type="compositionally biased region" description="Low complexity" evidence="14">
    <location>
        <begin position="1859"/>
        <end position="1870"/>
    </location>
</feature>
<comment type="similarity">
    <text evidence="2">Belongs to the dynein heavy chain family.</text>
</comment>
<reference evidence="21 22" key="1">
    <citation type="journal article" date="2021" name="Elife">
        <title>Chloroplast acquisition without the gene transfer in kleptoplastic sea slugs, Plakobranchus ocellatus.</title>
        <authorList>
            <person name="Maeda T."/>
            <person name="Takahashi S."/>
            <person name="Yoshida T."/>
            <person name="Shimamura S."/>
            <person name="Takaki Y."/>
            <person name="Nagai Y."/>
            <person name="Toyoda A."/>
            <person name="Suzuki Y."/>
            <person name="Arimoto A."/>
            <person name="Ishii H."/>
            <person name="Satoh N."/>
            <person name="Nishiyama T."/>
            <person name="Hasebe M."/>
            <person name="Maruyama T."/>
            <person name="Minagawa J."/>
            <person name="Obokata J."/>
            <person name="Shigenobu S."/>
        </authorList>
    </citation>
    <scope>NUCLEOTIDE SEQUENCE [LARGE SCALE GENOMIC DNA]</scope>
</reference>
<feature type="domain" description="Dynein heavy chain linker" evidence="17">
    <location>
        <begin position="1398"/>
        <end position="1803"/>
    </location>
</feature>
<dbReference type="Proteomes" id="UP000762676">
    <property type="component" value="Unassembled WGS sequence"/>
</dbReference>
<evidence type="ECO:0000259" key="20">
    <source>
        <dbReference type="Pfam" id="PF17852"/>
    </source>
</evidence>
<accession>A0AAV4K1L5</accession>
<keyword evidence="10" id="KW-0505">Motor protein</keyword>
<keyword evidence="7" id="KW-0243">Dynein</keyword>
<sequence>MGTVTDERLKWLEQRIGSSMRPRNEDLKNMMANDENRLAFYEFVNNEDVKRLLVYMRPGRQIVATLQPPMELQSKTIYFLKCNPGTKLTKDNMDSEVYYTDSSNVPLDHLEMTIREVFLPLLSTNNLSLASASGQGDKVMDILHRLMAAVEVTQGHVEGRIVLNLPSIEVLAEAAASPSRRAAVLHVLETTVIGWIKQIRAVLRHDPQEALTAQFGKEPGPLDEIAMWETHLDRLRSINDQLASDVAKDILQNLETANSQYAQSFSGVRKDISKAEAETTRILKFLSTMEPWYKKLHGSTDSQAIIKLFKPLMHVLNLVWSYSTYYHQIDKFHQLIRLLSNEVVHRAIAMVGDDILREPLESYSKLKEALRVCAAFRGTYLDFKDKADDQNAKNIAENAEKLAARPQGNLFTTKMYGPHAYAPRYGLRHLDGGSSSNSMDEDELWMDSPWPARNAPCFDLLNNFMERCNDVLELVETTRHFRLLAGAAEVGGAGSASLDAMVKELHIKYSIAMKEFFSQVSNVLSIDGTQMFERAFFNFRTTVKALEKRLSGILRLAFEQCGIVQSQLRLLEVFEGVSGRELVQAHLKDVDKQLVYNFSEELQQCRSIFKERYYAPPPHHNMPPIVSKLMWVHALKERIRIPMEKMRQVSPHSLEGDRGYHMRETYTEVMGELEGFESNIVAKWQTDIVSELTSKLKQPLLIAEEYDDEIDVRPQVIHVNLDPQLLLVLKEIHYLSRPPFNIKLPEPAKELCRNTNSQDLNVTATRLETIVSKYNTIMRTVTAFERPMFERKLLQIDSLLEQGLQQYTWKMKESADFIESAMSLVCLDVHQNLDIVQTNCHEVAEMTMSWSQGTLDVFQARDKSQSYSMDQLMDLHKQLNDELEAIVSPAGLRVHALVKESYEVVQISAASPAWRDYIDYMDAIVLDGLKQASLASLRGMLNTLVQANMVEDPADSLVVPILTIRLELIENNVGFRPPLDQSTSVVSVQELVHTWLQSYLARGKLVTMLGPKGSYEDYIAADEEVKQLLADINQVVSDNGEDCKKLLEVFKEYAFLWQQDVSQTFEDFLQGYITPNPLRSRSATQRTTGQKQELVQSAGGLLAGKSDRSSQASRASSAKSTISQEVLEHAERTFLTPKAMQEGEKSNVPSLDEFDSEIDTYRTARDEIMGLEEYHNVGWIRVDLQPIKQVLTTYASKWMWTFTKYLSDQVTSMLEKLDMFLKRIEPEIESITGEERDTASFMKMMRLFNEVSAQQSEMDGKFAAMHKTVLLLKKYGQILPEKTQFLFNAAPGRWNNLKTKVSLAKQRLGPRIQEESASITVDLEAFSVRVQSLSDDLDNSDVYQRECSIADAHSIVDSFSKRLLVLENEAQDLIELQELLEASVVNFSVLPTLGAFCCRHELNNLKQVWETVRVIEEQQSEWKRHRWQKMNTKFLREETNKQLDIVRALPEDVFTWDVYMGLHESITTIQACLPLIDDLSNPAMRTRHWKQLVRVTGGALTIDNDTLKRMTLKELLSLGLQQHVDDVRAIVQRAVKDLAIENALKTYEEVWLSKVFELRYHVRNKMSSSADVTQDNQSEYSQSEVAGPVSTAASRNARTVSRVSNQSSHSKNKRSSISSLPASLMNLGEVYTSTDVRQALSHDANRFSTANKDFRLLMRATEKNPNVLQCCSRKNILKILEHMNQSLEVCRKTLLHHLERRRQIFPRFFFLSMDDVLHIVCTGYDLNMVNLYISKVLQNIGCLVWEEVEDQERYNFIITGVQSALGERMQLDQAVCCEGQIETWLSSLVAQIKSSLQCQLSQALGYGKTRKPRLAHSPKKTSAAAEEPGPDGRKSQTGSQGQSPEEEGKPQTEEGAGGPVVVVTPGRAAADTGGTPRASVGKGDAGSGKIAEGAGDDGKEGKSWTLDHVTEIVHLATRVQTSRQLAQALESFDNGDKDALTDCLAKLDSSIKATVLLLKGLEGEKEEIIQSSKGKQEMISQDISGERDRESEIDLPGSPAFRKPSMDIHGHEAVRSPGHIGGGMEDEVDGVSKDGTATTLPVDTMNLMVEPTNEGPGGSLGGGASVTGPASAAGREEGQGVEGEEQEVVPPEVKLMLFPSQVHKLTSLLSLLAHLRDLVQRLIDISDQRLPTESFDWKAQLRYEFEPVNVLTTVNCLSAQFDYGFEYLGSSTREVISPLTERVFVMITQAVKAHTGMLCMGPREGTKFEIVHEMSKCLGQPLYVFNCTKATDYIQLQDIFRGLASTGCWVCFNDMSMLQPSCLSLLAQMMSTVMDALRMGKGAVHLQTDDVQLSPHGACFGLMNSSVPVKPHDSDKLLIYPSAAAQLPDSLLNQFRVISLAKPDFLLSLQVMLFSQGFLYGRELAWKANQLYETCQHMFGTNTFVTNNVTLGASRSASFYGWSLQSLKGVVEEAGAMLEKSQTEDKETGLSTIQEFGELSTEEDDGGTLVMAAKKLQQEEEALVTALRDTFLPRMPSRDASIFATIVNDLWPNVEVAMVFGGEEEEDDGSHLVPGVKKFNSLHSLKSDTRVKSSKSQDSQRSIKDSLKLNTPVVPMLHAGHEKFSAMLEMGSKQVLEDINDAIAVATADLALLPGTAFQARVMQLSQLNAAHQAILVVGPPGCGKSECIKTFAVAERERGKYINVQSIFTKAVETGELFGSYDIKTREWQDGLLTALLRKFCVTPPSSMDSDNKNMMKIMQLDGECDSYQMELLQSILNNSGSVVMANNERLSIPDNLRVIWELESLEHMSPSVLATVGVLVMSSSDVGWKLMLVQWLEHRNEPDKDLLTEFCNIYLETIVDYVTRCTQPAMLSNNGKKKAVKDGLVGPPLIGESSSPQTPQYKRTISHSMVNMVRTFINLLEVLVNPFNDLSDVEYERYFNYAAIWAFGGTLAYEHREDFSNWWREKFQEHIDYPPEGTVFDYVVDNESHEFINWREMVPSYTGTPHQGIPQDAFVHTIQTEQLLHLLGLLTDAGRPVMLVGENGCGKTAIINERIRTVCSGEVAEVLSLTLYANRNICLSLRPGCNKRNLLLLWQHEAFWVYGKRMVNEVDFRRFRQAFVTAVRKQFIDDDQIQTIIRPRSPLFTNLMEQDSGIVTAGMINTRVNQNISDEDAKTDLYRPAKSFTAVKDLLEKGVEEYNKIHPRIKMALYKTVIEQVCRLARTIASPHEGANSVLVAEGCPARCSVIVRLAANLCGYTIHQVTSTNPSLPAQARMDQFKADLVSGYTRAGAKGEHILLLLREEELAERDYLVYLTEFIISGAITHLFTYEEQTTIINSIRTEVTQAGLTYTRDVAWNFFLRTVRNNFRVMLVMCGGGNQFHAMCRDYPTLAKNVNFIWFPHWSKTQLIEHALFHVKEEMPWLSEMQQENVSHMLASMHLVLRQQDGGEQTCGEYCHVNNTSYQKFVERFISLANTKNSEVNRTHETVTKTLQQIRRENEVAIRLKKQLEHEMVVLEERKAGTIKILSQIGQDTAITEQQIRVVKNQLEKITHLKKRLPEYQVAHERAVYKAIAIVADTKKVVKLMDVDDLAELRGMQKPSLEIEDLMAAIIMLC</sequence>
<keyword evidence="4" id="KW-0493">Microtubule</keyword>
<feature type="region of interest" description="Disordered" evidence="14">
    <location>
        <begin position="1972"/>
        <end position="1994"/>
    </location>
</feature>
<keyword evidence="9" id="KW-0969">Cilium</keyword>
<dbReference type="GO" id="GO:0005930">
    <property type="term" value="C:axoneme"/>
    <property type="evidence" value="ECO:0007669"/>
    <property type="project" value="UniProtKB-SubCell"/>
</dbReference>
<feature type="domain" description="Dynein heavy chain AAA module D4" evidence="19">
    <location>
        <begin position="3147"/>
        <end position="3414"/>
    </location>
</feature>
<keyword evidence="3" id="KW-0963">Cytoplasm</keyword>
<evidence type="ECO:0000256" key="13">
    <source>
        <dbReference type="SAM" id="Coils"/>
    </source>
</evidence>
<dbReference type="GO" id="GO:0007018">
    <property type="term" value="P:microtubule-based movement"/>
    <property type="evidence" value="ECO:0007669"/>
    <property type="project" value="InterPro"/>
</dbReference>
<evidence type="ECO:0000256" key="9">
    <source>
        <dbReference type="ARBA" id="ARBA00023069"/>
    </source>
</evidence>
<dbReference type="GO" id="GO:0016887">
    <property type="term" value="F:ATP hydrolysis activity"/>
    <property type="evidence" value="ECO:0007669"/>
    <property type="project" value="InterPro"/>
</dbReference>
<dbReference type="GO" id="GO:0051959">
    <property type="term" value="F:dynein light intermediate chain binding"/>
    <property type="evidence" value="ECO:0007669"/>
    <property type="project" value="InterPro"/>
</dbReference>